<dbReference type="InterPro" id="IPR036390">
    <property type="entry name" value="WH_DNA-bd_sf"/>
</dbReference>
<sequence length="355" mass="40885">MSDFDKYIKQGEPNSKEKAQAWQTAIGLQDVDGLKPSKYLLQTAGRHIEGDITIDEVKHLIDSYYLSKANRKDVENERTEEADKVSARITEILSERSFSFTPDYLILIHKRLFDGLYKFAGRLRDYDITKKEWVLDGDTVLYSNHELIRQTLEYDFGQEKSVDYPSLGANQALRHICKFVSDIWQIHPFGEGNTRTTAVFTMKYLHTFGFTFNNSVFQEHSWYFRNALVRANYNNYAKGISATTSFLELFFRNLLFGEKNELHNRALHIAAIQSASTNDSKSQNGTLNCTLDEIALLKFLKDNPEATQTEIAVHIGKSPRTVKRITPSLIERGLLERENGKRNGKWIVKNINLNR</sequence>
<evidence type="ECO:0000256" key="5">
    <source>
        <dbReference type="ARBA" id="ARBA00034531"/>
    </source>
</evidence>
<dbReference type="GO" id="GO:0070733">
    <property type="term" value="F:AMPylase activity"/>
    <property type="evidence" value="ECO:0007669"/>
    <property type="project" value="UniProtKB-EC"/>
</dbReference>
<comment type="caution">
    <text evidence="9">The sequence shown here is derived from an EMBL/GenBank/DDBJ whole genome shotgun (WGS) entry which is preliminary data.</text>
</comment>
<name>A0A9D9HU66_9BACT</name>
<dbReference type="EMBL" id="JADIMG010000080">
    <property type="protein sequence ID" value="MBO8460364.1"/>
    <property type="molecule type" value="Genomic_DNA"/>
</dbReference>
<evidence type="ECO:0000256" key="3">
    <source>
        <dbReference type="ARBA" id="ARBA00022741"/>
    </source>
</evidence>
<dbReference type="GO" id="GO:0051302">
    <property type="term" value="P:regulation of cell division"/>
    <property type="evidence" value="ECO:0007669"/>
    <property type="project" value="TreeGrafter"/>
</dbReference>
<dbReference type="EC" id="2.7.7.108" evidence="5"/>
<keyword evidence="2" id="KW-0548">Nucleotidyltransferase</keyword>
<dbReference type="CDD" id="cd11586">
    <property type="entry name" value="VbhA_like"/>
    <property type="match status" value="1"/>
</dbReference>
<evidence type="ECO:0000256" key="1">
    <source>
        <dbReference type="ARBA" id="ARBA00022679"/>
    </source>
</evidence>
<organism evidence="9 10">
    <name type="scientific">Candidatus Gallipaludibacter merdavium</name>
    <dbReference type="NCBI Taxonomy" id="2840839"/>
    <lineage>
        <taxon>Bacteria</taxon>
        <taxon>Pseudomonadati</taxon>
        <taxon>Bacteroidota</taxon>
        <taxon>Bacteroidia</taxon>
        <taxon>Bacteroidales</taxon>
        <taxon>Candidatus Gallipaludibacter</taxon>
    </lineage>
</organism>
<evidence type="ECO:0000313" key="10">
    <source>
        <dbReference type="Proteomes" id="UP000823641"/>
    </source>
</evidence>
<evidence type="ECO:0000313" key="9">
    <source>
        <dbReference type="EMBL" id="MBO8460364.1"/>
    </source>
</evidence>
<dbReference type="InterPro" id="IPR033788">
    <property type="entry name" value="VbhA-like"/>
</dbReference>
<evidence type="ECO:0000256" key="4">
    <source>
        <dbReference type="ARBA" id="ARBA00022840"/>
    </source>
</evidence>
<dbReference type="PROSITE" id="PS51459">
    <property type="entry name" value="FIDO"/>
    <property type="match status" value="1"/>
</dbReference>
<feature type="domain" description="Fido" evidence="8">
    <location>
        <begin position="100"/>
        <end position="249"/>
    </location>
</feature>
<keyword evidence="4" id="KW-0067">ATP-binding</keyword>
<evidence type="ECO:0000256" key="7">
    <source>
        <dbReference type="ARBA" id="ARBA00048696"/>
    </source>
</evidence>
<dbReference type="Pfam" id="PF02661">
    <property type="entry name" value="Fic"/>
    <property type="match status" value="1"/>
</dbReference>
<evidence type="ECO:0000256" key="2">
    <source>
        <dbReference type="ARBA" id="ARBA00022695"/>
    </source>
</evidence>
<keyword evidence="3" id="KW-0547">Nucleotide-binding</keyword>
<dbReference type="Gene3D" id="1.10.3290.10">
    <property type="entry name" value="Fido-like domain"/>
    <property type="match status" value="1"/>
</dbReference>
<keyword evidence="1" id="KW-0808">Transferase</keyword>
<proteinExistence type="predicted"/>
<dbReference type="Pfam" id="PF13412">
    <property type="entry name" value="HTH_24"/>
    <property type="match status" value="1"/>
</dbReference>
<comment type="catalytic activity">
    <reaction evidence="6">
        <text>L-threonyl-[protein] + ATP = 3-O-(5'-adenylyl)-L-threonyl-[protein] + diphosphate</text>
        <dbReference type="Rhea" id="RHEA:54292"/>
        <dbReference type="Rhea" id="RHEA-COMP:11060"/>
        <dbReference type="Rhea" id="RHEA-COMP:13847"/>
        <dbReference type="ChEBI" id="CHEBI:30013"/>
        <dbReference type="ChEBI" id="CHEBI:30616"/>
        <dbReference type="ChEBI" id="CHEBI:33019"/>
        <dbReference type="ChEBI" id="CHEBI:138113"/>
        <dbReference type="EC" id="2.7.7.108"/>
    </reaction>
</comment>
<evidence type="ECO:0000256" key="6">
    <source>
        <dbReference type="ARBA" id="ARBA00047939"/>
    </source>
</evidence>
<evidence type="ECO:0000259" key="8">
    <source>
        <dbReference type="PROSITE" id="PS51459"/>
    </source>
</evidence>
<dbReference type="SUPFAM" id="SSF46785">
    <property type="entry name" value="Winged helix' DNA-binding domain"/>
    <property type="match status" value="1"/>
</dbReference>
<dbReference type="InterPro" id="IPR036388">
    <property type="entry name" value="WH-like_DNA-bd_sf"/>
</dbReference>
<dbReference type="InterPro" id="IPR036597">
    <property type="entry name" value="Fido-like_dom_sf"/>
</dbReference>
<accession>A0A9D9HU66</accession>
<dbReference type="SUPFAM" id="SSF140931">
    <property type="entry name" value="Fic-like"/>
    <property type="match status" value="1"/>
</dbReference>
<dbReference type="PANTHER" id="PTHR39560:SF1">
    <property type="entry name" value="PROTEIN ADENYLYLTRANSFERASE FIC-RELATED"/>
    <property type="match status" value="1"/>
</dbReference>
<protein>
    <recommendedName>
        <fullName evidence="5">protein adenylyltransferase</fullName>
        <ecNumber evidence="5">2.7.7.108</ecNumber>
    </recommendedName>
</protein>
<dbReference type="InterPro" id="IPR003812">
    <property type="entry name" value="Fido"/>
</dbReference>
<reference evidence="9" key="1">
    <citation type="submission" date="2020-10" db="EMBL/GenBank/DDBJ databases">
        <authorList>
            <person name="Gilroy R."/>
        </authorList>
    </citation>
    <scope>NUCLEOTIDE SEQUENCE</scope>
    <source>
        <strain evidence="9">G3-3990</strain>
    </source>
</reference>
<dbReference type="PANTHER" id="PTHR39560">
    <property type="entry name" value="PROTEIN ADENYLYLTRANSFERASE FIC-RELATED"/>
    <property type="match status" value="1"/>
</dbReference>
<reference evidence="9" key="2">
    <citation type="journal article" date="2021" name="PeerJ">
        <title>Extensive microbial diversity within the chicken gut microbiome revealed by metagenomics and culture.</title>
        <authorList>
            <person name="Gilroy R."/>
            <person name="Ravi A."/>
            <person name="Getino M."/>
            <person name="Pursley I."/>
            <person name="Horton D.L."/>
            <person name="Alikhan N.F."/>
            <person name="Baker D."/>
            <person name="Gharbi K."/>
            <person name="Hall N."/>
            <person name="Watson M."/>
            <person name="Adriaenssens E.M."/>
            <person name="Foster-Nyarko E."/>
            <person name="Jarju S."/>
            <person name="Secka A."/>
            <person name="Antonio M."/>
            <person name="Oren A."/>
            <person name="Chaudhuri R.R."/>
            <person name="La Ragione R."/>
            <person name="Hildebrand F."/>
            <person name="Pallen M.J."/>
        </authorList>
    </citation>
    <scope>NUCLEOTIDE SEQUENCE</scope>
    <source>
        <strain evidence="9">G3-3990</strain>
    </source>
</reference>
<dbReference type="GO" id="GO:0005524">
    <property type="term" value="F:ATP binding"/>
    <property type="evidence" value="ECO:0007669"/>
    <property type="project" value="UniProtKB-KW"/>
</dbReference>
<dbReference type="Proteomes" id="UP000823641">
    <property type="component" value="Unassembled WGS sequence"/>
</dbReference>
<dbReference type="AlphaFoldDB" id="A0A9D9HU66"/>
<gene>
    <name evidence="9" type="ORF">IAA73_08550</name>
</gene>
<comment type="catalytic activity">
    <reaction evidence="7">
        <text>L-tyrosyl-[protein] + ATP = O-(5'-adenylyl)-L-tyrosyl-[protein] + diphosphate</text>
        <dbReference type="Rhea" id="RHEA:54288"/>
        <dbReference type="Rhea" id="RHEA-COMP:10136"/>
        <dbReference type="Rhea" id="RHEA-COMP:13846"/>
        <dbReference type="ChEBI" id="CHEBI:30616"/>
        <dbReference type="ChEBI" id="CHEBI:33019"/>
        <dbReference type="ChEBI" id="CHEBI:46858"/>
        <dbReference type="ChEBI" id="CHEBI:83624"/>
        <dbReference type="EC" id="2.7.7.108"/>
    </reaction>
</comment>
<dbReference type="Gene3D" id="1.10.10.10">
    <property type="entry name" value="Winged helix-like DNA-binding domain superfamily/Winged helix DNA-binding domain"/>
    <property type="match status" value="1"/>
</dbReference>